<sequence length="356" mass="41367">MSIQLKVASKNISINIIWLRDNCRCSECYDRDNNNRKTTIQQFLKTIKIKIKDYIHEDNNLCIEWSDGHKSIYPTEWVIDMWTGNKIKIEPYTCLGEEIMKLPAKICYNDLTQEFAQKELIKSILKYGIGIVTNVNPTLEATEKLARFIAQPQQTIFGTMWTVGKNESHKDPAYLNGPLIVHNDNTYFCESTGLQVFHMLERDTKGKGGLSIVIDGFKVAEILKQESPMHFKNLTEIEIESEYIEPGVHCKWAGPVIKIDRTTNEVYQIRFNIYDRSPLPPSHSNEFYESYAHLVEILEREEMCWKHYLQPGTVVIYNNWRMLHGRTSFTGKRIFGGCYISMTEFLSKARTLQLIT</sequence>
<keyword evidence="8" id="KW-0124">Carnitine biosynthesis</keyword>
<dbReference type="Pfam" id="PF06155">
    <property type="entry name" value="GBBH-like_N"/>
    <property type="match status" value="1"/>
</dbReference>
<evidence type="ECO:0000256" key="1">
    <source>
        <dbReference type="ARBA" id="ARBA00001954"/>
    </source>
</evidence>
<accession>A0A5E4MNM8</accession>
<evidence type="ECO:0000256" key="15">
    <source>
        <dbReference type="ARBA" id="ARBA00046008"/>
    </source>
</evidence>
<dbReference type="InterPro" id="IPR012776">
    <property type="entry name" value="Trimethyllysine_dOase"/>
</dbReference>
<feature type="domain" description="TauD/TfdA-like" evidence="17">
    <location>
        <begin position="116"/>
        <end position="339"/>
    </location>
</feature>
<comment type="catalytic activity">
    <reaction evidence="16">
        <text>N(6),N(6),N(6)-trimethyl-L-lysine + 2-oxoglutarate + O2 = (3S)-3-hydroxy-N(6),N(6),N(6)-trimethyl-L-lysine + succinate + CO2</text>
        <dbReference type="Rhea" id="RHEA:14181"/>
        <dbReference type="ChEBI" id="CHEBI:15379"/>
        <dbReference type="ChEBI" id="CHEBI:16526"/>
        <dbReference type="ChEBI" id="CHEBI:16810"/>
        <dbReference type="ChEBI" id="CHEBI:30031"/>
        <dbReference type="ChEBI" id="CHEBI:58100"/>
        <dbReference type="ChEBI" id="CHEBI:141499"/>
        <dbReference type="EC" id="1.14.11.8"/>
    </reaction>
</comment>
<dbReference type="AlphaFoldDB" id="A0A5E4MNM8"/>
<evidence type="ECO:0000259" key="17">
    <source>
        <dbReference type="Pfam" id="PF02668"/>
    </source>
</evidence>
<evidence type="ECO:0000256" key="16">
    <source>
        <dbReference type="ARBA" id="ARBA00049334"/>
    </source>
</evidence>
<evidence type="ECO:0000256" key="3">
    <source>
        <dbReference type="ARBA" id="ARBA00005022"/>
    </source>
</evidence>
<evidence type="ECO:0000313" key="19">
    <source>
        <dbReference type="EMBL" id="VVC33131.1"/>
    </source>
</evidence>
<proteinExistence type="inferred from homology"/>
<dbReference type="GO" id="GO:0045329">
    <property type="term" value="P:carnitine biosynthetic process"/>
    <property type="evidence" value="ECO:0007669"/>
    <property type="project" value="UniProtKB-UniPathway"/>
</dbReference>
<dbReference type="PANTHER" id="PTHR10696">
    <property type="entry name" value="GAMMA-BUTYROBETAINE HYDROXYLASE-RELATED"/>
    <property type="match status" value="1"/>
</dbReference>
<comment type="similarity">
    <text evidence="4">Belongs to the gamma-BBH/TMLD family.</text>
</comment>
<dbReference type="FunFam" id="3.30.2020.30:FF:000002">
    <property type="entry name" value="Putative gamma-butyrobetaine dioxygenase"/>
    <property type="match status" value="1"/>
</dbReference>
<evidence type="ECO:0000256" key="11">
    <source>
        <dbReference type="ARBA" id="ARBA00023004"/>
    </source>
</evidence>
<keyword evidence="20" id="KW-1185">Reference proteome</keyword>
<evidence type="ECO:0000256" key="12">
    <source>
        <dbReference type="ARBA" id="ARBA00030363"/>
    </source>
</evidence>
<dbReference type="SUPFAM" id="SSF51197">
    <property type="entry name" value="Clavaminate synthase-like"/>
    <property type="match status" value="1"/>
</dbReference>
<dbReference type="Gene3D" id="3.30.2020.30">
    <property type="match status" value="1"/>
</dbReference>
<dbReference type="PANTHER" id="PTHR10696:SF51">
    <property type="entry name" value="TRIMETHYLLYSINE DIOXYGENASE, MITOCHONDRIAL"/>
    <property type="match status" value="1"/>
</dbReference>
<dbReference type="EC" id="1.14.11.8" evidence="5"/>
<evidence type="ECO:0000259" key="18">
    <source>
        <dbReference type="Pfam" id="PF06155"/>
    </source>
</evidence>
<dbReference type="Proteomes" id="UP000325440">
    <property type="component" value="Unassembled WGS sequence"/>
</dbReference>
<dbReference type="GO" id="GO:0005506">
    <property type="term" value="F:iron ion binding"/>
    <property type="evidence" value="ECO:0007669"/>
    <property type="project" value="InterPro"/>
</dbReference>
<keyword evidence="9" id="KW-0223">Dioxygenase</keyword>
<evidence type="ECO:0000256" key="8">
    <source>
        <dbReference type="ARBA" id="ARBA00022873"/>
    </source>
</evidence>
<protein>
    <recommendedName>
        <fullName evidence="6">Trimethyllysine dioxygenase, mitochondrial</fullName>
        <ecNumber evidence="5">1.14.11.8</ecNumber>
    </recommendedName>
    <alternativeName>
        <fullName evidence="13">Epsilon-trimethyllysine 2-oxoglutarate dioxygenase</fullName>
    </alternativeName>
    <alternativeName>
        <fullName evidence="12">TML hydroxylase</fullName>
    </alternativeName>
    <alternativeName>
        <fullName evidence="14">TML-alpha-ketoglutarate dioxygenase</fullName>
    </alternativeName>
</protein>
<dbReference type="InterPro" id="IPR003819">
    <property type="entry name" value="TauD/TfdA-like"/>
</dbReference>
<dbReference type="GO" id="GO:0005739">
    <property type="term" value="C:mitochondrion"/>
    <property type="evidence" value="ECO:0007669"/>
    <property type="project" value="TreeGrafter"/>
</dbReference>
<comment type="cofactor">
    <cofactor evidence="2">
        <name>L-ascorbate</name>
        <dbReference type="ChEBI" id="CHEBI:38290"/>
    </cofactor>
</comment>
<evidence type="ECO:0000313" key="20">
    <source>
        <dbReference type="Proteomes" id="UP000325440"/>
    </source>
</evidence>
<dbReference type="NCBIfam" id="TIGR02410">
    <property type="entry name" value="carnitine_TMLD"/>
    <property type="match status" value="1"/>
</dbReference>
<evidence type="ECO:0000256" key="6">
    <source>
        <dbReference type="ARBA" id="ARBA00016835"/>
    </source>
</evidence>
<dbReference type="InterPro" id="IPR038492">
    <property type="entry name" value="GBBH-like_N_sf"/>
</dbReference>
<evidence type="ECO:0000256" key="2">
    <source>
        <dbReference type="ARBA" id="ARBA00001961"/>
    </source>
</evidence>
<comment type="cofactor">
    <cofactor evidence="1">
        <name>Fe(2+)</name>
        <dbReference type="ChEBI" id="CHEBI:29033"/>
    </cofactor>
</comment>
<evidence type="ECO:0000256" key="5">
    <source>
        <dbReference type="ARBA" id="ARBA00012267"/>
    </source>
</evidence>
<dbReference type="OrthoDB" id="408743at2759"/>
<evidence type="ECO:0000256" key="13">
    <source>
        <dbReference type="ARBA" id="ARBA00031778"/>
    </source>
</evidence>
<dbReference type="Pfam" id="PF02668">
    <property type="entry name" value="TauD"/>
    <property type="match status" value="1"/>
</dbReference>
<name>A0A5E4MNM8_9HEMI</name>
<evidence type="ECO:0000256" key="9">
    <source>
        <dbReference type="ARBA" id="ARBA00022964"/>
    </source>
</evidence>
<feature type="domain" description="Gamma-butyrobetaine hydroxylase-like N-terminal" evidence="18">
    <location>
        <begin position="10"/>
        <end position="77"/>
    </location>
</feature>
<keyword evidence="10" id="KW-0560">Oxidoreductase</keyword>
<keyword evidence="7" id="KW-0479">Metal-binding</keyword>
<keyword evidence="11" id="KW-0408">Iron</keyword>
<gene>
    <name evidence="19" type="ORF">CINCED_3A009613</name>
</gene>
<dbReference type="InterPro" id="IPR042098">
    <property type="entry name" value="TauD-like_sf"/>
</dbReference>
<dbReference type="UniPathway" id="UPA00118"/>
<dbReference type="EMBL" id="CABPRJ010000963">
    <property type="protein sequence ID" value="VVC33131.1"/>
    <property type="molecule type" value="Genomic_DNA"/>
</dbReference>
<comment type="function">
    <text evidence="15">Converts trimethyllysine (TML) into hydroxytrimethyllysine (HTML).</text>
</comment>
<dbReference type="GO" id="GO:0050353">
    <property type="term" value="F:trimethyllysine dioxygenase activity"/>
    <property type="evidence" value="ECO:0007669"/>
    <property type="project" value="UniProtKB-EC"/>
</dbReference>
<evidence type="ECO:0000256" key="4">
    <source>
        <dbReference type="ARBA" id="ARBA00008654"/>
    </source>
</evidence>
<reference evidence="19 20" key="1">
    <citation type="submission" date="2019-08" db="EMBL/GenBank/DDBJ databases">
        <authorList>
            <person name="Alioto T."/>
            <person name="Alioto T."/>
            <person name="Gomez Garrido J."/>
        </authorList>
    </citation>
    <scope>NUCLEOTIDE SEQUENCE [LARGE SCALE GENOMIC DNA]</scope>
</reference>
<dbReference type="InterPro" id="IPR010376">
    <property type="entry name" value="GBBH-like_N"/>
</dbReference>
<comment type="pathway">
    <text evidence="3">Amine and polyamine biosynthesis; carnitine biosynthesis.</text>
</comment>
<evidence type="ECO:0000256" key="10">
    <source>
        <dbReference type="ARBA" id="ARBA00023002"/>
    </source>
</evidence>
<dbReference type="Gene3D" id="3.60.130.10">
    <property type="entry name" value="Clavaminate synthase-like"/>
    <property type="match status" value="1"/>
</dbReference>
<organism evidence="19 20">
    <name type="scientific">Cinara cedri</name>
    <dbReference type="NCBI Taxonomy" id="506608"/>
    <lineage>
        <taxon>Eukaryota</taxon>
        <taxon>Metazoa</taxon>
        <taxon>Ecdysozoa</taxon>
        <taxon>Arthropoda</taxon>
        <taxon>Hexapoda</taxon>
        <taxon>Insecta</taxon>
        <taxon>Pterygota</taxon>
        <taxon>Neoptera</taxon>
        <taxon>Paraneoptera</taxon>
        <taxon>Hemiptera</taxon>
        <taxon>Sternorrhyncha</taxon>
        <taxon>Aphidomorpha</taxon>
        <taxon>Aphidoidea</taxon>
        <taxon>Aphididae</taxon>
        <taxon>Lachninae</taxon>
        <taxon>Cinara</taxon>
    </lineage>
</organism>
<evidence type="ECO:0000256" key="14">
    <source>
        <dbReference type="ARBA" id="ARBA00032283"/>
    </source>
</evidence>
<dbReference type="InterPro" id="IPR050411">
    <property type="entry name" value="AlphaKG_dependent_hydroxylases"/>
</dbReference>
<evidence type="ECO:0000256" key="7">
    <source>
        <dbReference type="ARBA" id="ARBA00022723"/>
    </source>
</evidence>